<proteinExistence type="predicted"/>
<feature type="domain" description="Carrier" evidence="1">
    <location>
        <begin position="1"/>
        <end position="79"/>
    </location>
</feature>
<dbReference type="Proteomes" id="UP000092634">
    <property type="component" value="Unassembled WGS sequence"/>
</dbReference>
<name>A0A1E8PL80_9BURK</name>
<dbReference type="Gene3D" id="1.10.1200.10">
    <property type="entry name" value="ACP-like"/>
    <property type="match status" value="1"/>
</dbReference>
<evidence type="ECO:0000313" key="2">
    <source>
        <dbReference type="EMBL" id="OFJ46650.1"/>
    </source>
</evidence>
<accession>A0A1E8PL80</accession>
<evidence type="ECO:0000259" key="1">
    <source>
        <dbReference type="PROSITE" id="PS50075"/>
    </source>
</evidence>
<reference evidence="2 3" key="1">
    <citation type="submission" date="2016-10" db="EMBL/GenBank/DDBJ databases">
        <title>Updated version of Genome Assembly of Janthinobacterium lividum ERGS5:01.</title>
        <authorList>
            <person name="Kumar R."/>
            <person name="Acharya V."/>
            <person name="Singh D."/>
        </authorList>
    </citation>
    <scope>NUCLEOTIDE SEQUENCE [LARGE SCALE GENOMIC DNA]</scope>
    <source>
        <strain evidence="2 3">ERGS5:01</strain>
    </source>
</reference>
<gene>
    <name evidence="2" type="ORF">BA896_020415</name>
</gene>
<comment type="caution">
    <text evidence="2">The sequence shown here is derived from an EMBL/GenBank/DDBJ whole genome shotgun (WGS) entry which is preliminary data.</text>
</comment>
<dbReference type="SUPFAM" id="SSF47336">
    <property type="entry name" value="ACP-like"/>
    <property type="match status" value="1"/>
</dbReference>
<dbReference type="InterPro" id="IPR036736">
    <property type="entry name" value="ACP-like_sf"/>
</dbReference>
<sequence>MQDDIRAFILTLLARKSPLPSDFTDDDDFLAAGIIDSMAIIKFILELEARFDITLDDDDIESKQFRSVRGLLALINNKTA</sequence>
<organism evidence="2 3">
    <name type="scientific">Janthinobacterium lividum</name>
    <dbReference type="NCBI Taxonomy" id="29581"/>
    <lineage>
        <taxon>Bacteria</taxon>
        <taxon>Pseudomonadati</taxon>
        <taxon>Pseudomonadota</taxon>
        <taxon>Betaproteobacteria</taxon>
        <taxon>Burkholderiales</taxon>
        <taxon>Oxalobacteraceae</taxon>
        <taxon>Janthinobacterium</taxon>
    </lineage>
</organism>
<protein>
    <recommendedName>
        <fullName evidence="1">Carrier domain-containing protein</fullName>
    </recommendedName>
</protein>
<dbReference type="InterPro" id="IPR009081">
    <property type="entry name" value="PP-bd_ACP"/>
</dbReference>
<dbReference type="EMBL" id="MAQB02000011">
    <property type="protein sequence ID" value="OFJ46650.1"/>
    <property type="molecule type" value="Genomic_DNA"/>
</dbReference>
<dbReference type="PROSITE" id="PS50075">
    <property type="entry name" value="CARRIER"/>
    <property type="match status" value="1"/>
</dbReference>
<evidence type="ECO:0000313" key="3">
    <source>
        <dbReference type="Proteomes" id="UP000092634"/>
    </source>
</evidence>
<dbReference type="AlphaFoldDB" id="A0A1E8PL80"/>
<dbReference type="Pfam" id="PF00550">
    <property type="entry name" value="PP-binding"/>
    <property type="match status" value="1"/>
</dbReference>